<evidence type="ECO:0000313" key="2">
    <source>
        <dbReference type="Proteomes" id="UP000070133"/>
    </source>
</evidence>
<dbReference type="Proteomes" id="UP000070133">
    <property type="component" value="Unassembled WGS sequence"/>
</dbReference>
<evidence type="ECO:0000313" key="1">
    <source>
        <dbReference type="EMBL" id="KXT07310.1"/>
    </source>
</evidence>
<proteinExistence type="predicted"/>
<gene>
    <name evidence="1" type="ORF">AC578_445</name>
</gene>
<reference evidence="1 2" key="1">
    <citation type="submission" date="2015-07" db="EMBL/GenBank/DDBJ databases">
        <title>Comparative genomics of the Sigatoka disease complex on banana suggests a link between parallel evolutionary changes in Pseudocercospora fijiensis and Pseudocercospora eumusae and increased virulence on the banana host.</title>
        <authorList>
            <person name="Chang T.-C."/>
            <person name="Salvucci A."/>
            <person name="Crous P.W."/>
            <person name="Stergiopoulos I."/>
        </authorList>
    </citation>
    <scope>NUCLEOTIDE SEQUENCE [LARGE SCALE GENOMIC DNA]</scope>
    <source>
        <strain evidence="1 2">CBS 114824</strain>
    </source>
</reference>
<dbReference type="EMBL" id="LFZN01000002">
    <property type="protein sequence ID" value="KXT07310.1"/>
    <property type="molecule type" value="Genomic_DNA"/>
</dbReference>
<dbReference type="AlphaFoldDB" id="A0A139HXU9"/>
<keyword evidence="2" id="KW-1185">Reference proteome</keyword>
<comment type="caution">
    <text evidence="1">The sequence shown here is derived from an EMBL/GenBank/DDBJ whole genome shotgun (WGS) entry which is preliminary data.</text>
</comment>
<accession>A0A139HXU9</accession>
<organism evidence="1 2">
    <name type="scientific">Pseudocercospora eumusae</name>
    <dbReference type="NCBI Taxonomy" id="321146"/>
    <lineage>
        <taxon>Eukaryota</taxon>
        <taxon>Fungi</taxon>
        <taxon>Dikarya</taxon>
        <taxon>Ascomycota</taxon>
        <taxon>Pezizomycotina</taxon>
        <taxon>Dothideomycetes</taxon>
        <taxon>Dothideomycetidae</taxon>
        <taxon>Mycosphaerellales</taxon>
        <taxon>Mycosphaerellaceae</taxon>
        <taxon>Pseudocercospora</taxon>
    </lineage>
</organism>
<sequence length="177" mass="20318">MASHSSTLLVFSVMADFQTSHCRQEGQLFFVIFHNKNAILTARKHIFHLPRLWRDVGAALTSDNLFNDDVLRGLEKRRRSVHADFLAWLEEYKCHCVARSLIQPTQLEIDLRRETFGVVLECMLITKRLITSVSDSDRLKMECETQAMAKLIMDLQDQPMPKNSCLFAAHEIGVAQV</sequence>
<dbReference type="OrthoDB" id="5299893at2759"/>
<name>A0A139HXU9_9PEZI</name>
<protein>
    <submittedName>
        <fullName evidence="1">Uncharacterized protein</fullName>
    </submittedName>
</protein>